<dbReference type="OrthoDB" id="10633224at2759"/>
<evidence type="ECO:0000313" key="2">
    <source>
        <dbReference type="EMBL" id="OMJ17935.1"/>
    </source>
</evidence>
<proteinExistence type="predicted"/>
<keyword evidence="3" id="KW-1185">Reference proteome</keyword>
<feature type="region of interest" description="Disordered" evidence="1">
    <location>
        <begin position="69"/>
        <end position="128"/>
    </location>
</feature>
<evidence type="ECO:0000313" key="3">
    <source>
        <dbReference type="Proteomes" id="UP000187429"/>
    </source>
</evidence>
<name>A0A1R1XTJ5_9FUNG</name>
<evidence type="ECO:0000256" key="1">
    <source>
        <dbReference type="SAM" id="MobiDB-lite"/>
    </source>
</evidence>
<organism evidence="2 3">
    <name type="scientific">Smittium culicis</name>
    <dbReference type="NCBI Taxonomy" id="133412"/>
    <lineage>
        <taxon>Eukaryota</taxon>
        <taxon>Fungi</taxon>
        <taxon>Fungi incertae sedis</taxon>
        <taxon>Zoopagomycota</taxon>
        <taxon>Kickxellomycotina</taxon>
        <taxon>Harpellomycetes</taxon>
        <taxon>Harpellales</taxon>
        <taxon>Legeriomycetaceae</taxon>
        <taxon>Smittium</taxon>
    </lineage>
</organism>
<gene>
    <name evidence="2" type="ORF">AYI69_g7232</name>
</gene>
<feature type="region of interest" description="Disordered" evidence="1">
    <location>
        <begin position="181"/>
        <end position="215"/>
    </location>
</feature>
<dbReference type="EMBL" id="LSSM01003423">
    <property type="protein sequence ID" value="OMJ17935.1"/>
    <property type="molecule type" value="Genomic_DNA"/>
</dbReference>
<dbReference type="AlphaFoldDB" id="A0A1R1XTJ5"/>
<feature type="compositionally biased region" description="Basic and acidic residues" evidence="1">
    <location>
        <begin position="193"/>
        <end position="209"/>
    </location>
</feature>
<dbReference type="Proteomes" id="UP000187429">
    <property type="component" value="Unassembled WGS sequence"/>
</dbReference>
<accession>A0A1R1XTJ5</accession>
<comment type="caution">
    <text evidence="2">The sequence shown here is derived from an EMBL/GenBank/DDBJ whole genome shotgun (WGS) entry which is preliminary data.</text>
</comment>
<reference evidence="3" key="1">
    <citation type="submission" date="2017-01" db="EMBL/GenBank/DDBJ databases">
        <authorList>
            <person name="Wang Y."/>
            <person name="White M."/>
            <person name="Kvist S."/>
            <person name="Moncalvo J.-M."/>
        </authorList>
    </citation>
    <scope>NUCLEOTIDE SEQUENCE [LARGE SCALE GENOMIC DNA]</scope>
    <source>
        <strain evidence="3">ID-206-W2</strain>
    </source>
</reference>
<sequence>MVLLSGIASALNQEWIDNLHKRLDISGNPTRLLKSLRHSSVEFIPFVSVNRIRSQKTRTTANLLWRRAPRLQLPHKPSKATRSSTANQIYADGRLNNDSERSPSRGTPRDVQIGMTQTDGQIMGSEQGGKDRHEFLAEGRIFVGEELDSGAPPISLGALRAPCEIGGTWSGLKRSAPSEFLSNATSEVPPESVQKEIDTEGQKNFDGRSRLTYCQ</sequence>
<protein>
    <submittedName>
        <fullName evidence="2">Uncharacterized protein</fullName>
    </submittedName>
</protein>